<protein>
    <recommendedName>
        <fullName evidence="2">Retrotransposon gag domain-containing protein</fullName>
    </recommendedName>
</protein>
<proteinExistence type="predicted"/>
<dbReference type="Pfam" id="PF03732">
    <property type="entry name" value="Retrotrans_gag"/>
    <property type="match status" value="1"/>
</dbReference>
<evidence type="ECO:0000313" key="3">
    <source>
        <dbReference type="EMBL" id="GFY97792.1"/>
    </source>
</evidence>
<dbReference type="EMBL" id="BJWL01000012">
    <property type="protein sequence ID" value="GFY97792.1"/>
    <property type="molecule type" value="Genomic_DNA"/>
</dbReference>
<feature type="domain" description="Retrotransposon gag" evidence="2">
    <location>
        <begin position="109"/>
        <end position="155"/>
    </location>
</feature>
<reference evidence="3 4" key="1">
    <citation type="submission" date="2019-07" db="EMBL/GenBank/DDBJ databases">
        <title>De Novo Assembly of kiwifruit Actinidia rufa.</title>
        <authorList>
            <person name="Sugita-Konishi S."/>
            <person name="Sato K."/>
            <person name="Mori E."/>
            <person name="Abe Y."/>
            <person name="Kisaki G."/>
            <person name="Hamano K."/>
            <person name="Suezawa K."/>
            <person name="Otani M."/>
            <person name="Fukuda T."/>
            <person name="Manabe T."/>
            <person name="Gomi K."/>
            <person name="Tabuchi M."/>
            <person name="Akimitsu K."/>
            <person name="Kataoka I."/>
        </authorList>
    </citation>
    <scope>NUCLEOTIDE SEQUENCE [LARGE SCALE GENOMIC DNA]</scope>
    <source>
        <strain evidence="4">cv. Fuchu</strain>
    </source>
</reference>
<feature type="compositionally biased region" description="Low complexity" evidence="1">
    <location>
        <begin position="37"/>
        <end position="46"/>
    </location>
</feature>
<evidence type="ECO:0000256" key="1">
    <source>
        <dbReference type="SAM" id="MobiDB-lite"/>
    </source>
</evidence>
<organism evidence="3 4">
    <name type="scientific">Actinidia rufa</name>
    <dbReference type="NCBI Taxonomy" id="165716"/>
    <lineage>
        <taxon>Eukaryota</taxon>
        <taxon>Viridiplantae</taxon>
        <taxon>Streptophyta</taxon>
        <taxon>Embryophyta</taxon>
        <taxon>Tracheophyta</taxon>
        <taxon>Spermatophyta</taxon>
        <taxon>Magnoliopsida</taxon>
        <taxon>eudicotyledons</taxon>
        <taxon>Gunneridae</taxon>
        <taxon>Pentapetalae</taxon>
        <taxon>asterids</taxon>
        <taxon>Ericales</taxon>
        <taxon>Actinidiaceae</taxon>
        <taxon>Actinidia</taxon>
    </lineage>
</organism>
<dbReference type="InterPro" id="IPR005162">
    <property type="entry name" value="Retrotrans_gag_dom"/>
</dbReference>
<dbReference type="OrthoDB" id="272767at2759"/>
<feature type="compositionally biased region" description="Polar residues" evidence="1">
    <location>
        <begin position="1"/>
        <end position="18"/>
    </location>
</feature>
<evidence type="ECO:0000259" key="2">
    <source>
        <dbReference type="Pfam" id="PF03732"/>
    </source>
</evidence>
<comment type="caution">
    <text evidence="3">The sequence shown here is derived from an EMBL/GenBank/DDBJ whole genome shotgun (WGS) entry which is preliminary data.</text>
</comment>
<keyword evidence="4" id="KW-1185">Reference proteome</keyword>
<gene>
    <name evidence="3" type="ORF">Acr_12g0003330</name>
</gene>
<dbReference type="AlphaFoldDB" id="A0A7J0FGG1"/>
<evidence type="ECO:0000313" key="4">
    <source>
        <dbReference type="Proteomes" id="UP000585474"/>
    </source>
</evidence>
<feature type="region of interest" description="Disordered" evidence="1">
    <location>
        <begin position="1"/>
        <end position="21"/>
    </location>
</feature>
<dbReference type="Proteomes" id="UP000585474">
    <property type="component" value="Unassembled WGS sequence"/>
</dbReference>
<sequence length="196" mass="22599">MVNTRSSEQGNRVNANTQMDDELRDMMQTLVGAMATQQQLLQQHLQPPQPQQPRDQYSDGEENQTRGETSEYRGETEDPAIPQKVEIGSYLLTGAAASRWWNLKGNAKCAEFEHLKQTGRPIAEYEAAFTNLEEYAPHLVATDEMRARRFEDGLRYEIKKVIRPLLLLTYADVLDCGIIVEQDEMEKRKYFDSKKR</sequence>
<feature type="compositionally biased region" description="Basic and acidic residues" evidence="1">
    <location>
        <begin position="63"/>
        <end position="76"/>
    </location>
</feature>
<name>A0A7J0FGG1_9ERIC</name>
<accession>A0A7J0FGG1</accession>
<feature type="region of interest" description="Disordered" evidence="1">
    <location>
        <begin position="34"/>
        <end position="80"/>
    </location>
</feature>